<protein>
    <submittedName>
        <fullName evidence="2">Peptidase S1 domain-containing protein</fullName>
    </submittedName>
</protein>
<proteinExistence type="predicted"/>
<name>A0AC34G2M7_9BILA</name>
<dbReference type="Proteomes" id="UP000887579">
    <property type="component" value="Unplaced"/>
</dbReference>
<evidence type="ECO:0000313" key="2">
    <source>
        <dbReference type="WBParaSite" id="ES5_v2.g23979.t1"/>
    </source>
</evidence>
<evidence type="ECO:0000313" key="1">
    <source>
        <dbReference type="Proteomes" id="UP000887579"/>
    </source>
</evidence>
<accession>A0AC34G2M7</accession>
<reference evidence="2" key="1">
    <citation type="submission" date="2022-11" db="UniProtKB">
        <authorList>
            <consortium name="WormBaseParasite"/>
        </authorList>
    </citation>
    <scope>IDENTIFICATION</scope>
</reference>
<dbReference type="WBParaSite" id="ES5_v2.g23979.t1">
    <property type="protein sequence ID" value="ES5_v2.g23979.t1"/>
    <property type="gene ID" value="ES5_v2.g23979"/>
</dbReference>
<sequence>MNETTTTWAAAVSVFTVKDIEAYGNRLHINTAINTITNGLAAYLILKHSTKAMKMTRKFISLTIFGAYLLDFHVSVIFGLFTLIPSTIVCAAGISKNWGWRGVVSHGNNFILNGTVRNPQAYNWTILLLTAQLPDGNITSCTATAISSRHLLSCLHCLRSSSGISYTDIKVFYKGLTVRNWLYYASPTGQDVAVLETNNQVFENFMSISNNNLYNEILVSYAAGYGAFDFNPVTNETKIDGNLRDCLLITDPNLCHSYPHTYCANGTLYSTFFGDSGGPLMYFAKNAQFYEIGIIQSGIDQNAWVDFFVPTFENCNFIETITNGKARCVSIPF</sequence>
<organism evidence="1 2">
    <name type="scientific">Panagrolaimus sp. ES5</name>
    <dbReference type="NCBI Taxonomy" id="591445"/>
    <lineage>
        <taxon>Eukaryota</taxon>
        <taxon>Metazoa</taxon>
        <taxon>Ecdysozoa</taxon>
        <taxon>Nematoda</taxon>
        <taxon>Chromadorea</taxon>
        <taxon>Rhabditida</taxon>
        <taxon>Tylenchina</taxon>
        <taxon>Panagrolaimomorpha</taxon>
        <taxon>Panagrolaimoidea</taxon>
        <taxon>Panagrolaimidae</taxon>
        <taxon>Panagrolaimus</taxon>
    </lineage>
</organism>